<evidence type="ECO:0000313" key="4">
    <source>
        <dbReference type="EMBL" id="PXW89768.1"/>
    </source>
</evidence>
<dbReference type="InterPro" id="IPR001525">
    <property type="entry name" value="C5_MeTfrase"/>
</dbReference>
<dbReference type="GO" id="GO:0009307">
    <property type="term" value="P:DNA restriction-modification system"/>
    <property type="evidence" value="ECO:0007669"/>
    <property type="project" value="UniProtKB-KW"/>
</dbReference>
<dbReference type="AlphaFoldDB" id="A0A2V3W987"/>
<evidence type="ECO:0000313" key="5">
    <source>
        <dbReference type="Proteomes" id="UP000247922"/>
    </source>
</evidence>
<keyword evidence="2" id="KW-0808">Transferase</keyword>
<name>A0A2V3W987_9BACI</name>
<accession>A0A2V3W987</accession>
<comment type="caution">
    <text evidence="4">The sequence shown here is derived from an EMBL/GenBank/DDBJ whole genome shotgun (WGS) entry which is preliminary data.</text>
</comment>
<evidence type="ECO:0000256" key="1">
    <source>
        <dbReference type="ARBA" id="ARBA00022603"/>
    </source>
</evidence>
<protein>
    <submittedName>
        <fullName evidence="4">C-5 cytosine-specific DNA methylase</fullName>
    </submittedName>
</protein>
<evidence type="ECO:0000256" key="3">
    <source>
        <dbReference type="ARBA" id="ARBA00022747"/>
    </source>
</evidence>
<evidence type="ECO:0000256" key="2">
    <source>
        <dbReference type="ARBA" id="ARBA00022679"/>
    </source>
</evidence>
<keyword evidence="3" id="KW-0680">Restriction system</keyword>
<dbReference type="InterPro" id="IPR029063">
    <property type="entry name" value="SAM-dependent_MTases_sf"/>
</dbReference>
<proteinExistence type="predicted"/>
<keyword evidence="5" id="KW-1185">Reference proteome</keyword>
<dbReference type="GO" id="GO:0032259">
    <property type="term" value="P:methylation"/>
    <property type="evidence" value="ECO:0007669"/>
    <property type="project" value="UniProtKB-KW"/>
</dbReference>
<reference evidence="4 5" key="1">
    <citation type="submission" date="2018-05" db="EMBL/GenBank/DDBJ databases">
        <title>Genomic Encyclopedia of Type Strains, Phase IV (KMG-IV): sequencing the most valuable type-strain genomes for metagenomic binning, comparative biology and taxonomic classification.</title>
        <authorList>
            <person name="Goeker M."/>
        </authorList>
    </citation>
    <scope>NUCLEOTIDE SEQUENCE [LARGE SCALE GENOMIC DNA]</scope>
    <source>
        <strain evidence="4 5">DSM 22440</strain>
    </source>
</reference>
<dbReference type="EMBL" id="QJJR01000009">
    <property type="protein sequence ID" value="PXW89768.1"/>
    <property type="molecule type" value="Genomic_DNA"/>
</dbReference>
<dbReference type="Proteomes" id="UP000247922">
    <property type="component" value="Unassembled WGS sequence"/>
</dbReference>
<gene>
    <name evidence="4" type="ORF">DES38_1094</name>
</gene>
<dbReference type="GO" id="GO:0008168">
    <property type="term" value="F:methyltransferase activity"/>
    <property type="evidence" value="ECO:0007669"/>
    <property type="project" value="UniProtKB-KW"/>
</dbReference>
<keyword evidence="1 4" id="KW-0489">Methyltransferase</keyword>
<dbReference type="SUPFAM" id="SSF53335">
    <property type="entry name" value="S-adenosyl-L-methionine-dependent methyltransferases"/>
    <property type="match status" value="1"/>
</dbReference>
<sequence length="116" mass="13343">MNKKINVVELFACVGGFRVGLEKADKELFHTVWGNQWEPSKKVQDAFDCYNTHFPSSINCNDDVGKVANKKFEDMNIDLLVGGFLEGQVNRLKTIKRMLYGRASFPLLRLRMLYQP</sequence>
<organism evidence="4 5">
    <name type="scientific">Streptohalobacillus salinus</name>
    <dbReference type="NCBI Taxonomy" id="621096"/>
    <lineage>
        <taxon>Bacteria</taxon>
        <taxon>Bacillati</taxon>
        <taxon>Bacillota</taxon>
        <taxon>Bacilli</taxon>
        <taxon>Bacillales</taxon>
        <taxon>Bacillaceae</taxon>
        <taxon>Streptohalobacillus</taxon>
    </lineage>
</organism>
<dbReference type="Pfam" id="PF00145">
    <property type="entry name" value="DNA_methylase"/>
    <property type="match status" value="1"/>
</dbReference>
<dbReference type="Gene3D" id="3.40.50.150">
    <property type="entry name" value="Vaccinia Virus protein VP39"/>
    <property type="match status" value="1"/>
</dbReference>